<keyword evidence="1 2" id="KW-0732">Signal</keyword>
<dbReference type="InterPro" id="IPR027385">
    <property type="entry name" value="Beta-barrel_OMP"/>
</dbReference>
<dbReference type="EMBL" id="FQWQ01000002">
    <property type="protein sequence ID" value="SHH32024.1"/>
    <property type="molecule type" value="Genomic_DNA"/>
</dbReference>
<organism evidence="4 5">
    <name type="scientific">Chryseolinea serpens</name>
    <dbReference type="NCBI Taxonomy" id="947013"/>
    <lineage>
        <taxon>Bacteria</taxon>
        <taxon>Pseudomonadati</taxon>
        <taxon>Bacteroidota</taxon>
        <taxon>Cytophagia</taxon>
        <taxon>Cytophagales</taxon>
        <taxon>Fulvivirgaceae</taxon>
        <taxon>Chryseolinea</taxon>
    </lineage>
</organism>
<keyword evidence="5" id="KW-1185">Reference proteome</keyword>
<evidence type="ECO:0000256" key="1">
    <source>
        <dbReference type="ARBA" id="ARBA00022729"/>
    </source>
</evidence>
<feature type="chain" id="PRO_5012567618" evidence="2">
    <location>
        <begin position="23"/>
        <end position="214"/>
    </location>
</feature>
<feature type="domain" description="Outer membrane protein beta-barrel" evidence="3">
    <location>
        <begin position="8"/>
        <end position="190"/>
    </location>
</feature>
<dbReference type="SUPFAM" id="SSF56925">
    <property type="entry name" value="OMPA-like"/>
    <property type="match status" value="1"/>
</dbReference>
<proteinExistence type="predicted"/>
<evidence type="ECO:0000313" key="5">
    <source>
        <dbReference type="Proteomes" id="UP000184212"/>
    </source>
</evidence>
<dbReference type="RefSeq" id="WP_073136736.1">
    <property type="nucleotide sequence ID" value="NZ_FQWQ01000002.1"/>
</dbReference>
<protein>
    <submittedName>
        <fullName evidence="4">Outer membrane protein beta-barrel domain-containing protein</fullName>
    </submittedName>
</protein>
<reference evidence="4 5" key="1">
    <citation type="submission" date="2016-11" db="EMBL/GenBank/DDBJ databases">
        <authorList>
            <person name="Jaros S."/>
            <person name="Januszkiewicz K."/>
            <person name="Wedrychowicz H."/>
        </authorList>
    </citation>
    <scope>NUCLEOTIDE SEQUENCE [LARGE SCALE GENOMIC DNA]</scope>
    <source>
        <strain evidence="4 5">DSM 24574</strain>
    </source>
</reference>
<dbReference type="AlphaFoldDB" id="A0A1M5S0N5"/>
<feature type="signal peptide" evidence="2">
    <location>
        <begin position="1"/>
        <end position="22"/>
    </location>
</feature>
<dbReference type="Gene3D" id="2.40.160.20">
    <property type="match status" value="1"/>
</dbReference>
<sequence>MKNLFTSLAALWLCLAVSSSFAQTSKGTFLLGGALGFSSGHTNTAYNYSATSRKEKQSTIGIDPNVSYFVIDHLSVGLVTPLTYMWSKLDGADQKTTYTSYSVGPLIRYYFPLGSQWAIFPEASYSYGWTVTRGYSYLSGGDRVPVTYRGNTRNLQGGLGLVYFLNPNIGVEGKFRYQSMRDTYNRTDVGLDHSDNNAFDFTIGLQVYLSRNTQ</sequence>
<dbReference type="Pfam" id="PF13505">
    <property type="entry name" value="OMP_b-brl"/>
    <property type="match status" value="1"/>
</dbReference>
<dbReference type="Proteomes" id="UP000184212">
    <property type="component" value="Unassembled WGS sequence"/>
</dbReference>
<evidence type="ECO:0000313" key="4">
    <source>
        <dbReference type="EMBL" id="SHH32024.1"/>
    </source>
</evidence>
<evidence type="ECO:0000256" key="2">
    <source>
        <dbReference type="SAM" id="SignalP"/>
    </source>
</evidence>
<gene>
    <name evidence="4" type="ORF">SAMN04488109_3686</name>
</gene>
<name>A0A1M5S0N5_9BACT</name>
<evidence type="ECO:0000259" key="3">
    <source>
        <dbReference type="Pfam" id="PF13505"/>
    </source>
</evidence>
<dbReference type="STRING" id="947013.SAMN04488109_3686"/>
<dbReference type="InterPro" id="IPR011250">
    <property type="entry name" value="OMP/PagP_B-barrel"/>
</dbReference>
<accession>A0A1M5S0N5</accession>
<dbReference type="OrthoDB" id="945117at2"/>